<dbReference type="RefSeq" id="XP_030760298.1">
    <property type="nucleotide sequence ID" value="XM_030904438.1"/>
</dbReference>
<sequence length="311" mass="35456">MPTERNRGIREKWSEENMQNAIAAVRNGMSKNMASKQFSVPRGTLRDYLAKNVTLKCSMGRKCILTKEQETELCSRIIRLAEVGYPLTSKVLRRCVFNFCDANSICHSFNEEKKLARRFWLKGFFTRSPQIRKRKAQSMNPARAQKLNRFIVNDHFVKLREILTNLNVMGKPQHIYNMDLKGCRLALHHQQSVLAKKGAKRVHFVAHEHGQNVTIVSCGNALGSAVPPVVLFKGKRMKQEWTNSLPPGSLALMTPKGSMTTETFKLWLQHFSKYKVPGPCLLIFDSAKCHLDYTIVTVAEELGITLYCLTK</sequence>
<evidence type="ECO:0000256" key="2">
    <source>
        <dbReference type="PROSITE-ProRule" id="PRU00320"/>
    </source>
</evidence>
<dbReference type="GO" id="GO:0005634">
    <property type="term" value="C:nucleus"/>
    <property type="evidence" value="ECO:0007669"/>
    <property type="project" value="UniProtKB-SubCell"/>
</dbReference>
<protein>
    <submittedName>
        <fullName evidence="5">Uncharacterized protein LOC115885495</fullName>
    </submittedName>
</protein>
<dbReference type="Proteomes" id="UP000504635">
    <property type="component" value="Unplaced"/>
</dbReference>
<dbReference type="Gene3D" id="1.10.10.60">
    <property type="entry name" value="Homeodomain-like"/>
    <property type="match status" value="1"/>
</dbReference>
<keyword evidence="2" id="KW-0238">DNA-binding</keyword>
<dbReference type="OrthoDB" id="7423901at2759"/>
<comment type="subcellular location">
    <subcellularLocation>
        <location evidence="1 2">Nucleus</location>
    </subcellularLocation>
</comment>
<evidence type="ECO:0000313" key="4">
    <source>
        <dbReference type="Proteomes" id="UP000504635"/>
    </source>
</evidence>
<keyword evidence="2" id="KW-0539">Nucleus</keyword>
<dbReference type="InterPro" id="IPR007889">
    <property type="entry name" value="HTH_Psq"/>
</dbReference>
<feature type="DNA-binding region" description="H-T-H motif" evidence="2">
    <location>
        <begin position="31"/>
        <end position="51"/>
    </location>
</feature>
<dbReference type="Pfam" id="PF05225">
    <property type="entry name" value="HTH_psq"/>
    <property type="match status" value="1"/>
</dbReference>
<dbReference type="KEGG" id="soy:115885495"/>
<organism evidence="4 5">
    <name type="scientific">Sitophilus oryzae</name>
    <name type="common">Rice weevil</name>
    <name type="synonym">Curculio oryzae</name>
    <dbReference type="NCBI Taxonomy" id="7048"/>
    <lineage>
        <taxon>Eukaryota</taxon>
        <taxon>Metazoa</taxon>
        <taxon>Ecdysozoa</taxon>
        <taxon>Arthropoda</taxon>
        <taxon>Hexapoda</taxon>
        <taxon>Insecta</taxon>
        <taxon>Pterygota</taxon>
        <taxon>Neoptera</taxon>
        <taxon>Endopterygota</taxon>
        <taxon>Coleoptera</taxon>
        <taxon>Polyphaga</taxon>
        <taxon>Cucujiformia</taxon>
        <taxon>Curculionidae</taxon>
        <taxon>Dryophthorinae</taxon>
        <taxon>Sitophilus</taxon>
    </lineage>
</organism>
<name>A0A6J2Y8Y2_SITOR</name>
<dbReference type="InterPro" id="IPR004875">
    <property type="entry name" value="DDE_SF_endonuclease_dom"/>
</dbReference>
<dbReference type="GO" id="GO:0003677">
    <property type="term" value="F:DNA binding"/>
    <property type="evidence" value="ECO:0007669"/>
    <property type="project" value="UniProtKB-UniRule"/>
</dbReference>
<dbReference type="Pfam" id="PF03184">
    <property type="entry name" value="DDE_1"/>
    <property type="match status" value="1"/>
</dbReference>
<dbReference type="InParanoid" id="A0A6J2Y8Y2"/>
<dbReference type="InterPro" id="IPR009057">
    <property type="entry name" value="Homeodomain-like_sf"/>
</dbReference>
<keyword evidence="4" id="KW-1185">Reference proteome</keyword>
<proteinExistence type="predicted"/>
<reference evidence="5" key="1">
    <citation type="submission" date="2025-08" db="UniProtKB">
        <authorList>
            <consortium name="RefSeq"/>
        </authorList>
    </citation>
    <scope>IDENTIFICATION</scope>
    <source>
        <tissue evidence="5">Gonads</tissue>
    </source>
</reference>
<dbReference type="GeneID" id="115885495"/>
<dbReference type="PROSITE" id="PS50960">
    <property type="entry name" value="HTH_PSQ"/>
    <property type="match status" value="1"/>
</dbReference>
<dbReference type="AlphaFoldDB" id="A0A6J2Y8Y2"/>
<gene>
    <name evidence="5" type="primary">LOC115885495</name>
</gene>
<accession>A0A6J2Y8Y2</accession>
<evidence type="ECO:0000313" key="5">
    <source>
        <dbReference type="RefSeq" id="XP_030760298.1"/>
    </source>
</evidence>
<feature type="domain" description="HTH psq-type" evidence="3">
    <location>
        <begin position="1"/>
        <end position="55"/>
    </location>
</feature>
<evidence type="ECO:0000259" key="3">
    <source>
        <dbReference type="PROSITE" id="PS50960"/>
    </source>
</evidence>
<dbReference type="SUPFAM" id="SSF46689">
    <property type="entry name" value="Homeodomain-like"/>
    <property type="match status" value="1"/>
</dbReference>
<evidence type="ECO:0000256" key="1">
    <source>
        <dbReference type="ARBA" id="ARBA00004123"/>
    </source>
</evidence>